<name>A0AAE3XMR9_9BACT</name>
<protein>
    <recommendedName>
        <fullName evidence="3">Carbohydrate metabolism domain-containing protein</fullName>
    </recommendedName>
</protein>
<reference evidence="1" key="1">
    <citation type="submission" date="2023-07" db="EMBL/GenBank/DDBJ databases">
        <title>Genomic Encyclopedia of Type Strains, Phase IV (KMG-IV): sequencing the most valuable type-strain genomes for metagenomic binning, comparative biology and taxonomic classification.</title>
        <authorList>
            <person name="Goeker M."/>
        </authorList>
    </citation>
    <scope>NUCLEOTIDE SEQUENCE</scope>
    <source>
        <strain evidence="1">DSM 26174</strain>
    </source>
</reference>
<comment type="caution">
    <text evidence="1">The sequence shown here is derived from an EMBL/GenBank/DDBJ whole genome shotgun (WGS) entry which is preliminary data.</text>
</comment>
<dbReference type="InterPro" id="IPR027840">
    <property type="entry name" value="DUF4493"/>
</dbReference>
<proteinExistence type="predicted"/>
<dbReference type="InterPro" id="IPR038653">
    <property type="entry name" value="Put_CMD_sf"/>
</dbReference>
<evidence type="ECO:0000313" key="1">
    <source>
        <dbReference type="EMBL" id="MDR6239448.1"/>
    </source>
</evidence>
<dbReference type="Proteomes" id="UP001185092">
    <property type="component" value="Unassembled WGS sequence"/>
</dbReference>
<dbReference type="Gene3D" id="2.60.120.890">
    <property type="entry name" value="BT2081, beta-jelly-roll domain"/>
    <property type="match status" value="1"/>
</dbReference>
<evidence type="ECO:0000313" key="2">
    <source>
        <dbReference type="Proteomes" id="UP001185092"/>
    </source>
</evidence>
<evidence type="ECO:0008006" key="3">
    <source>
        <dbReference type="Google" id="ProtNLM"/>
    </source>
</evidence>
<dbReference type="EMBL" id="JAVDQD010000002">
    <property type="protein sequence ID" value="MDR6239448.1"/>
    <property type="molecule type" value="Genomic_DNA"/>
</dbReference>
<organism evidence="1 2">
    <name type="scientific">Aureibacter tunicatorum</name>
    <dbReference type="NCBI Taxonomy" id="866807"/>
    <lineage>
        <taxon>Bacteria</taxon>
        <taxon>Pseudomonadati</taxon>
        <taxon>Bacteroidota</taxon>
        <taxon>Cytophagia</taxon>
        <taxon>Cytophagales</taxon>
        <taxon>Persicobacteraceae</taxon>
        <taxon>Aureibacter</taxon>
    </lineage>
</organism>
<gene>
    <name evidence="1" type="ORF">HNQ88_002485</name>
</gene>
<dbReference type="AlphaFoldDB" id="A0AAE3XMR9"/>
<sequence>MGVLAFIMFSCEDGAESLRKMGRVTLELQSHFVNEIEVDKEKDIDVSEFSVNFLQGEEVVKSYESFASMPSEVLLEEGEYVVEAYSGLERNASFDDPFYSGKEAVSILSNQTTSVKVLCQQANVKVSVSYTDEFKAYYDHYETEVSNAEGLLVFEKEEQRSGFFNVGALTIRLKELDDQGQLTKILALKEIVDVHAQDHFRITFDVQNKDGQSSILLVVDETTRDIGLEFTIPMDWISLEEPSFELTGFEEANELRLVEGFGSEVAFDVKAEGALISLKLNVHSDKLINQGWEKTYELADLTPAQRSFLESKGVISSPSIWEESTASVDFSLLTENLGAQGESSSLYEFDLEATDFFERKVCSPKLSITIDPALYELNDIHEGDVWAKHLIVNGTMEKGNREKLVVEAKHGVVWTQVESVFEWQDNSFIANVRDLTPGTNYQIRLKYLEKHTTEYGVTTESAIQLPNSDMESWSEEVVAPGGSFVFVPYDPVSKWYAGSDQNGSWETVNEKTTEHRGRFTYNYNSLSGTKPSLDAKQGKYSAEIATVGYGNGNTHVGGSGSIVYKRAAGKLFLGEYQYDPEEYELGIPYASRPSALRFWTKYLPFEDDQAYVYIKLENRNNGEITEIAKGEWVSGIRQDVFQQIEIKLDYSKRDIKATHMLVMCQSSKDENDLKTYSKSANEITGEDRKHEGSVLYVDDFELIF</sequence>
<dbReference type="Pfam" id="PF14900">
    <property type="entry name" value="DUF4493"/>
    <property type="match status" value="1"/>
</dbReference>
<accession>A0AAE3XMR9</accession>
<keyword evidence="2" id="KW-1185">Reference proteome</keyword>